<dbReference type="Pfam" id="PF00078">
    <property type="entry name" value="RVT_1"/>
    <property type="match status" value="1"/>
</dbReference>
<feature type="domain" description="Reverse transcriptase" evidence="1">
    <location>
        <begin position="1"/>
        <end position="219"/>
    </location>
</feature>
<dbReference type="InterPro" id="IPR026960">
    <property type="entry name" value="RVT-Znf"/>
</dbReference>
<dbReference type="EMBL" id="BKCJ010107158">
    <property type="protein sequence ID" value="GEX41823.1"/>
    <property type="molecule type" value="Genomic_DNA"/>
</dbReference>
<dbReference type="PROSITE" id="PS50878">
    <property type="entry name" value="RT_POL"/>
    <property type="match status" value="1"/>
</dbReference>
<dbReference type="AlphaFoldDB" id="A0A699H6B2"/>
<dbReference type="SUPFAM" id="SSF56672">
    <property type="entry name" value="DNA/RNA polymerases"/>
    <property type="match status" value="1"/>
</dbReference>
<gene>
    <name evidence="2" type="ORF">Tci_313798</name>
</gene>
<dbReference type="GO" id="GO:0003964">
    <property type="term" value="F:RNA-directed DNA polymerase activity"/>
    <property type="evidence" value="ECO:0007669"/>
    <property type="project" value="UniProtKB-KW"/>
</dbReference>
<feature type="non-terminal residue" evidence="2">
    <location>
        <position position="614"/>
    </location>
</feature>
<dbReference type="Pfam" id="PF13966">
    <property type="entry name" value="zf-RVT"/>
    <property type="match status" value="1"/>
</dbReference>
<name>A0A699H6B2_TANCI</name>
<comment type="caution">
    <text evidence="2">The sequence shown here is derived from an EMBL/GenBank/DDBJ whole genome shotgun (WGS) entry which is preliminary data.</text>
</comment>
<sequence>MNVVDIGFVGIVGVVGIVEKFGICKLARDVIGLVFELMEFVDDVVFGLDEDDEFDDVLRKFGFGDKWCKWIQCCLRSSRGSVIVNDSPMEEFQFDKGLKQGDPLSPFLFILVMESLHLSFQRIVDAGMFHGIKLREDLVNLSHMFYADDAVFVGQWCDSNITTLIHVLECFHKVSSLRINMSKSKIMGVHVDDDRVDRAAVKLGYLVLKTPFSYLGSIVGGYMSRKQSWIDIAERDTKRLSKWKMNTLSIGGRLTLVKSVLGSMPIFHFPIFKSPMGVLNTLEGIRSQFFNGHNSNSKKVSWMNWKKVLLSKDRGGLGVSSLYAMNRGMLFKWVWRIGATLRGGISSCWTTIIQEMNALAMKGIDLMKYMSINWEMVRQRNSGRTSVGVQLAQPNLSFSFRLKPRGGYEQVQFYMVEDLVKTISLTPISDRWKWELESSGDFSVASVRNLIDSKMLPNLEYKSRWINYVPIKVNVHAWKIMTDSMPTRFNISRRGICIDSILCAICDTGVETVRHLFFSCGMARDVVNLITRWWNLLVAKFVSYDEWLAWLVNVRLPSKNKKMLEGVFYVMWWLLWWFRNKSIFEGKAPKKAMFFDDLVFKSFNWCRYRCKKSF</sequence>
<evidence type="ECO:0000313" key="2">
    <source>
        <dbReference type="EMBL" id="GEX41823.1"/>
    </source>
</evidence>
<proteinExistence type="predicted"/>
<keyword evidence="2" id="KW-0548">Nucleotidyltransferase</keyword>
<organism evidence="2">
    <name type="scientific">Tanacetum cinerariifolium</name>
    <name type="common">Dalmatian daisy</name>
    <name type="synonym">Chrysanthemum cinerariifolium</name>
    <dbReference type="NCBI Taxonomy" id="118510"/>
    <lineage>
        <taxon>Eukaryota</taxon>
        <taxon>Viridiplantae</taxon>
        <taxon>Streptophyta</taxon>
        <taxon>Embryophyta</taxon>
        <taxon>Tracheophyta</taxon>
        <taxon>Spermatophyta</taxon>
        <taxon>Magnoliopsida</taxon>
        <taxon>eudicotyledons</taxon>
        <taxon>Gunneridae</taxon>
        <taxon>Pentapetalae</taxon>
        <taxon>asterids</taxon>
        <taxon>campanulids</taxon>
        <taxon>Asterales</taxon>
        <taxon>Asteraceae</taxon>
        <taxon>Asteroideae</taxon>
        <taxon>Anthemideae</taxon>
        <taxon>Anthemidinae</taxon>
        <taxon>Tanacetum</taxon>
    </lineage>
</organism>
<protein>
    <submittedName>
        <fullName evidence="2">RNA-directed DNA polymerase, eukaryota, reverse transcriptase zinc-binding domain protein</fullName>
    </submittedName>
</protein>
<accession>A0A699H6B2</accession>
<evidence type="ECO:0000259" key="1">
    <source>
        <dbReference type="PROSITE" id="PS50878"/>
    </source>
</evidence>
<dbReference type="InterPro" id="IPR000477">
    <property type="entry name" value="RT_dom"/>
</dbReference>
<dbReference type="InterPro" id="IPR043502">
    <property type="entry name" value="DNA/RNA_pol_sf"/>
</dbReference>
<dbReference type="PANTHER" id="PTHR33116">
    <property type="entry name" value="REVERSE TRANSCRIPTASE ZINC-BINDING DOMAIN-CONTAINING PROTEIN-RELATED-RELATED"/>
    <property type="match status" value="1"/>
</dbReference>
<keyword evidence="2" id="KW-0695">RNA-directed DNA polymerase</keyword>
<dbReference type="PANTHER" id="PTHR33116:SF77">
    <property type="entry name" value="RNA-DIRECTED DNA POLYMERASE"/>
    <property type="match status" value="1"/>
</dbReference>
<keyword evidence="2" id="KW-0808">Transferase</keyword>
<reference evidence="2" key="1">
    <citation type="journal article" date="2019" name="Sci. Rep.">
        <title>Draft genome of Tanacetum cinerariifolium, the natural source of mosquito coil.</title>
        <authorList>
            <person name="Yamashiro T."/>
            <person name="Shiraishi A."/>
            <person name="Satake H."/>
            <person name="Nakayama K."/>
        </authorList>
    </citation>
    <scope>NUCLEOTIDE SEQUENCE</scope>
</reference>